<dbReference type="EMBL" id="CP088295">
    <property type="protein sequence ID" value="UUY06007.1"/>
    <property type="molecule type" value="Genomic_DNA"/>
</dbReference>
<protein>
    <submittedName>
        <fullName evidence="1">DUF1116 domain-containing protein</fullName>
    </submittedName>
</protein>
<accession>A0ABY5PNV4</accession>
<dbReference type="Gene3D" id="3.90.1710.10">
    <property type="entry name" value="Enterococcus faecalis V583 domain"/>
    <property type="match status" value="1"/>
</dbReference>
<name>A0ABY5PNV4_9ACTN</name>
<evidence type="ECO:0000313" key="2">
    <source>
        <dbReference type="Proteomes" id="UP001058860"/>
    </source>
</evidence>
<dbReference type="Gene3D" id="3.90.1700.10">
    <property type="entry name" value="v583 domain like"/>
    <property type="match status" value="1"/>
</dbReference>
<organism evidence="1 2">
    <name type="scientific">Svornostia abyssi</name>
    <dbReference type="NCBI Taxonomy" id="2898438"/>
    <lineage>
        <taxon>Bacteria</taxon>
        <taxon>Bacillati</taxon>
        <taxon>Actinomycetota</taxon>
        <taxon>Thermoleophilia</taxon>
        <taxon>Solirubrobacterales</taxon>
        <taxon>Baekduiaceae</taxon>
        <taxon>Svornostia</taxon>
    </lineage>
</organism>
<dbReference type="Proteomes" id="UP001058860">
    <property type="component" value="Chromosome"/>
</dbReference>
<reference evidence="2" key="1">
    <citation type="submission" date="2021-11" db="EMBL/GenBank/DDBJ databases">
        <title>Cultivation dependent microbiological survey of springs from the worlds oldest radium mine currently devoted to the extraction of radon-saturated water.</title>
        <authorList>
            <person name="Kapinusova G."/>
            <person name="Smrhova T."/>
            <person name="Strejcek M."/>
            <person name="Suman J."/>
            <person name="Jani K."/>
            <person name="Pajer P."/>
            <person name="Uhlik O."/>
        </authorList>
    </citation>
    <scope>NUCLEOTIDE SEQUENCE [LARGE SCALE GENOMIC DNA]</scope>
    <source>
        <strain evidence="2">J379</strain>
    </source>
</reference>
<dbReference type="Pfam" id="PF06545">
    <property type="entry name" value="AllG"/>
    <property type="match status" value="1"/>
</dbReference>
<proteinExistence type="predicted"/>
<evidence type="ECO:0000313" key="1">
    <source>
        <dbReference type="EMBL" id="UUY06007.1"/>
    </source>
</evidence>
<sequence length="238" mass="24507">MDIHVRSLTDGDEAHHRTESGTALSLVKMAAGLQDADPAVPRFIATNGQWFLNLAMVFSKLALDCARDVPGSSLLTAIARNGVEVGIQVSGTGDQWFVGPAAMPGPARLFPGYTDADMNPDLGDSAIVETYGLGAIAVAASPEAAFNCGLDPDDRDAITTELRQIAAGESPDIKLPNGRGAILGIDALAVARTRISPPVHTGIAHVTPGIGQIGAGITHPPIRAFDEFAALTSPPAAA</sequence>
<keyword evidence="2" id="KW-1185">Reference proteome</keyword>
<dbReference type="RefSeq" id="WP_353866441.1">
    <property type="nucleotide sequence ID" value="NZ_CP088295.1"/>
</dbReference>
<gene>
    <name evidence="1" type="ORF">LRS13_10975</name>
</gene>
<dbReference type="InterPro" id="IPR009499">
    <property type="entry name" value="AllG-like"/>
</dbReference>